<dbReference type="SUPFAM" id="SSF103473">
    <property type="entry name" value="MFS general substrate transporter"/>
    <property type="match status" value="1"/>
</dbReference>
<evidence type="ECO:0000256" key="6">
    <source>
        <dbReference type="ARBA" id="ARBA00023136"/>
    </source>
</evidence>
<feature type="transmembrane region" description="Helical" evidence="7">
    <location>
        <begin position="12"/>
        <end position="33"/>
    </location>
</feature>
<evidence type="ECO:0000313" key="9">
    <source>
        <dbReference type="EMBL" id="TDT62805.1"/>
    </source>
</evidence>
<dbReference type="InterPro" id="IPR011701">
    <property type="entry name" value="MFS"/>
</dbReference>
<evidence type="ECO:0000256" key="4">
    <source>
        <dbReference type="ARBA" id="ARBA00022692"/>
    </source>
</evidence>
<dbReference type="Proteomes" id="UP000295325">
    <property type="component" value="Unassembled WGS sequence"/>
</dbReference>
<feature type="transmembrane region" description="Helical" evidence="7">
    <location>
        <begin position="211"/>
        <end position="235"/>
    </location>
</feature>
<dbReference type="GO" id="GO:0005886">
    <property type="term" value="C:plasma membrane"/>
    <property type="evidence" value="ECO:0007669"/>
    <property type="project" value="UniProtKB-SubCell"/>
</dbReference>
<reference evidence="9 10" key="1">
    <citation type="submission" date="2019-03" db="EMBL/GenBank/DDBJ databases">
        <title>Genomic Encyclopedia of Type Strains, Phase IV (KMG-IV): sequencing the most valuable type-strain genomes for metagenomic binning, comparative biology and taxonomic classification.</title>
        <authorList>
            <person name="Goeker M."/>
        </authorList>
    </citation>
    <scope>NUCLEOTIDE SEQUENCE [LARGE SCALE GENOMIC DNA]</scope>
    <source>
        <strain evidence="9 10">DSM 24455</strain>
    </source>
</reference>
<keyword evidence="3" id="KW-0813">Transport</keyword>
<proteinExistence type="inferred from homology"/>
<feature type="transmembrane region" description="Helical" evidence="7">
    <location>
        <begin position="307"/>
        <end position="330"/>
    </location>
</feature>
<feature type="transmembrane region" description="Helical" evidence="7">
    <location>
        <begin position="161"/>
        <end position="180"/>
    </location>
</feature>
<feature type="transmembrane region" description="Helical" evidence="7">
    <location>
        <begin position="134"/>
        <end position="155"/>
    </location>
</feature>
<dbReference type="InterPro" id="IPR051788">
    <property type="entry name" value="MFS_Transporter"/>
</dbReference>
<dbReference type="AlphaFoldDB" id="A0A4R7KW13"/>
<gene>
    <name evidence="9" type="ORF">EDD71_10378</name>
</gene>
<evidence type="ECO:0000256" key="7">
    <source>
        <dbReference type="SAM" id="Phobius"/>
    </source>
</evidence>
<comment type="caution">
    <text evidence="9">The sequence shown here is derived from an EMBL/GenBank/DDBJ whole genome shotgun (WGS) entry which is preliminary data.</text>
</comment>
<sequence length="405" mass="43888">MKKNKYMPTAISLYVNYFVHGMGAIILAQNMQFLMKQFGTDKAGVAYVISALGIGRLLVLFVSGVLSDKLGRKPFVFAGMAVYSVFFVGILFSKSVSVAFVFALLAGMANSILDAGTYPALMEAFPEAAGTANVIIKAFVSGGQFVLPLLIGFLINNNLYFGYSFIFCIAIFVINAIFLIKLPFADQAKKEEKASSLDENSNNRFRSNPKFWVEGLALIIIGYTATATFYLISVWLPTYGTEVAKMSKSASLTLISYYSIGSLLSVFITSYLVKSLVKPVVFVFIYPLFSLMSLLLLWLVPTPTVCIISAFLIGFTAAGGVLQLALTTMAELFPSNKGKITGIVYTASSLATFTIPVMTGIISKTSISNIILLDIIIAAIGVLLGLIVNVRYRKVMNVEAKPINA</sequence>
<feature type="transmembrane region" description="Helical" evidence="7">
    <location>
        <begin position="45"/>
        <end position="67"/>
    </location>
</feature>
<evidence type="ECO:0000313" key="10">
    <source>
        <dbReference type="Proteomes" id="UP000295325"/>
    </source>
</evidence>
<dbReference type="PROSITE" id="PS50850">
    <property type="entry name" value="MFS"/>
    <property type="match status" value="1"/>
</dbReference>
<accession>A0A4R7KW13</accession>
<dbReference type="InterPro" id="IPR036259">
    <property type="entry name" value="MFS_trans_sf"/>
</dbReference>
<evidence type="ECO:0000256" key="5">
    <source>
        <dbReference type="ARBA" id="ARBA00022989"/>
    </source>
</evidence>
<feature type="transmembrane region" description="Helical" evidence="7">
    <location>
        <begin position="74"/>
        <end position="92"/>
    </location>
</feature>
<dbReference type="EMBL" id="SOAZ01000003">
    <property type="protein sequence ID" value="TDT62805.1"/>
    <property type="molecule type" value="Genomic_DNA"/>
</dbReference>
<dbReference type="Gene3D" id="1.20.1250.20">
    <property type="entry name" value="MFS general substrate transporter like domains"/>
    <property type="match status" value="2"/>
</dbReference>
<evidence type="ECO:0000256" key="1">
    <source>
        <dbReference type="ARBA" id="ARBA00004651"/>
    </source>
</evidence>
<dbReference type="RefSeq" id="WP_243116377.1">
    <property type="nucleotide sequence ID" value="NZ_SOAZ01000003.1"/>
</dbReference>
<evidence type="ECO:0000256" key="2">
    <source>
        <dbReference type="ARBA" id="ARBA00008335"/>
    </source>
</evidence>
<feature type="transmembrane region" description="Helical" evidence="7">
    <location>
        <begin position="255"/>
        <end position="273"/>
    </location>
</feature>
<dbReference type="InterPro" id="IPR020846">
    <property type="entry name" value="MFS_dom"/>
</dbReference>
<evidence type="ECO:0000259" key="8">
    <source>
        <dbReference type="PROSITE" id="PS50850"/>
    </source>
</evidence>
<feature type="transmembrane region" description="Helical" evidence="7">
    <location>
        <begin position="280"/>
        <end position="301"/>
    </location>
</feature>
<keyword evidence="5 7" id="KW-1133">Transmembrane helix</keyword>
<organism evidence="9 10">
    <name type="scientific">Fonticella tunisiensis</name>
    <dbReference type="NCBI Taxonomy" id="1096341"/>
    <lineage>
        <taxon>Bacteria</taxon>
        <taxon>Bacillati</taxon>
        <taxon>Bacillota</taxon>
        <taxon>Clostridia</taxon>
        <taxon>Eubacteriales</taxon>
        <taxon>Clostridiaceae</taxon>
        <taxon>Fonticella</taxon>
    </lineage>
</organism>
<dbReference type="PANTHER" id="PTHR23514">
    <property type="entry name" value="BYPASS OF STOP CODON PROTEIN 6"/>
    <property type="match status" value="1"/>
</dbReference>
<comment type="similarity">
    <text evidence="2">Belongs to the major facilitator superfamily.</text>
</comment>
<dbReference type="PANTHER" id="PTHR23514:SF3">
    <property type="entry name" value="BYPASS OF STOP CODON PROTEIN 6"/>
    <property type="match status" value="1"/>
</dbReference>
<evidence type="ECO:0000256" key="3">
    <source>
        <dbReference type="ARBA" id="ARBA00022448"/>
    </source>
</evidence>
<feature type="transmembrane region" description="Helical" evidence="7">
    <location>
        <begin position="98"/>
        <end position="122"/>
    </location>
</feature>
<keyword evidence="4 7" id="KW-0812">Transmembrane</keyword>
<dbReference type="PROSITE" id="PS00216">
    <property type="entry name" value="SUGAR_TRANSPORT_1"/>
    <property type="match status" value="1"/>
</dbReference>
<keyword evidence="10" id="KW-1185">Reference proteome</keyword>
<dbReference type="Pfam" id="PF07690">
    <property type="entry name" value="MFS_1"/>
    <property type="match status" value="1"/>
</dbReference>
<comment type="subcellular location">
    <subcellularLocation>
        <location evidence="1">Cell membrane</location>
        <topology evidence="1">Multi-pass membrane protein</topology>
    </subcellularLocation>
</comment>
<protein>
    <submittedName>
        <fullName evidence="9">Sugar phosphate permease</fullName>
    </submittedName>
</protein>
<keyword evidence="6 7" id="KW-0472">Membrane</keyword>
<name>A0A4R7KW13_9CLOT</name>
<dbReference type="GO" id="GO:0022857">
    <property type="term" value="F:transmembrane transporter activity"/>
    <property type="evidence" value="ECO:0007669"/>
    <property type="project" value="InterPro"/>
</dbReference>
<feature type="transmembrane region" description="Helical" evidence="7">
    <location>
        <begin position="367"/>
        <end position="388"/>
    </location>
</feature>
<feature type="domain" description="Major facilitator superfamily (MFS) profile" evidence="8">
    <location>
        <begin position="9"/>
        <end position="393"/>
    </location>
</feature>
<feature type="transmembrane region" description="Helical" evidence="7">
    <location>
        <begin position="342"/>
        <end position="361"/>
    </location>
</feature>
<dbReference type="InterPro" id="IPR005829">
    <property type="entry name" value="Sugar_transporter_CS"/>
</dbReference>